<dbReference type="InterPro" id="IPR004879">
    <property type="entry name" value="Ssp411-like_TRX"/>
</dbReference>
<dbReference type="InterPro" id="IPR036249">
    <property type="entry name" value="Thioredoxin-like_sf"/>
</dbReference>
<accession>A0ABQ1U6K7</accession>
<dbReference type="InterPro" id="IPR024705">
    <property type="entry name" value="Ssp411"/>
</dbReference>
<gene>
    <name evidence="2" type="primary">yyaL</name>
    <name evidence="2" type="ORF">GCM10010984_28110</name>
</gene>
<protein>
    <submittedName>
        <fullName evidence="2">Thioredoxin</fullName>
    </submittedName>
</protein>
<reference evidence="3" key="1">
    <citation type="journal article" date="2019" name="Int. J. Syst. Evol. Microbiol.">
        <title>The Global Catalogue of Microorganisms (GCM) 10K type strain sequencing project: providing services to taxonomists for standard genome sequencing and annotation.</title>
        <authorList>
            <consortium name="The Broad Institute Genomics Platform"/>
            <consortium name="The Broad Institute Genome Sequencing Center for Infectious Disease"/>
            <person name="Wu L."/>
            <person name="Ma J."/>
        </authorList>
    </citation>
    <scope>NUCLEOTIDE SEQUENCE [LARGE SCALE GENOMIC DNA]</scope>
    <source>
        <strain evidence="3">CGMCC 1.12707</strain>
    </source>
</reference>
<dbReference type="SUPFAM" id="SSF52833">
    <property type="entry name" value="Thioredoxin-like"/>
    <property type="match status" value="1"/>
</dbReference>
<evidence type="ECO:0000313" key="3">
    <source>
        <dbReference type="Proteomes" id="UP000650994"/>
    </source>
</evidence>
<sequence>MFMNFQQNNLQFSTSPYLKQHEKNPVWWQSWNDEVLEYAKSTNKPLLISIGYSACHWCHVMEHESFEDDEVAKIMNEYFVCIKIDREERPDLDALYMNVVQLIHQSGGWPLNVFALPDGRPFYGGTYFPKHQWLELLDNINQMFHHHPNKTTEYVDSIANGLTKIETIDLKSITDFSKTKIEETFEFWQQQFDDEWGGFNRAPKFMLPNAWQTILRYGIQTKDENFLIQTKITLDRMAFGGLYDQLKGGFSRYSVDAYWKVPHFEKMLYDNGQLLSLYANGFKIFGEKEYQTVIEETVNWLKDEMLSPENAFYAAIDADSEGVEGKYYVWNSEELETILKEDFQLFKSYYNIDGFGKWEEENNILIRLTDDDDFCEKNAIPLQDLQAKIKGWKTALNEVREKRIKPHCDEKTLTSWNALLITGLCDSYQAINNIEYLDLAKNAMDFILENQWNGETLFRNYKEKQTTIPGFLDDYALTIEALIKLFETTTELHYIETAQELTEETYNQFYNHKNKMFAYKSHYDTPLVNETFEIYDNVISSSNSVMANNLFRLGKILHQEKYMEQAKQMLSNVQENIFDHPTGFANWINLYLNFSHSYKEIVIIGKDAKKYLEEIQKYFIPNAVFVATEKEHLEITKNRLVEDKTSIHICENYTCQLPVYTIKEALENI</sequence>
<dbReference type="CDD" id="cd02955">
    <property type="entry name" value="SSP411"/>
    <property type="match status" value="1"/>
</dbReference>
<comment type="caution">
    <text evidence="2">The sequence shown here is derived from an EMBL/GenBank/DDBJ whole genome shotgun (WGS) entry which is preliminary data.</text>
</comment>
<dbReference type="Gene3D" id="1.50.10.20">
    <property type="match status" value="1"/>
</dbReference>
<dbReference type="InterPro" id="IPR008928">
    <property type="entry name" value="6-hairpin_glycosidase_sf"/>
</dbReference>
<dbReference type="PANTHER" id="PTHR42899:SF1">
    <property type="entry name" value="SPERMATOGENESIS-ASSOCIATED PROTEIN 20"/>
    <property type="match status" value="1"/>
</dbReference>
<name>A0ABQ1U6K7_9FLAO</name>
<feature type="domain" description="Spermatogenesis-associated protein 20-like TRX" evidence="1">
    <location>
        <begin position="7"/>
        <end position="161"/>
    </location>
</feature>
<evidence type="ECO:0000259" key="1">
    <source>
        <dbReference type="Pfam" id="PF03190"/>
    </source>
</evidence>
<evidence type="ECO:0000313" key="2">
    <source>
        <dbReference type="EMBL" id="GGF09338.1"/>
    </source>
</evidence>
<proteinExistence type="predicted"/>
<dbReference type="EMBL" id="BMFL01000023">
    <property type="protein sequence ID" value="GGF09338.1"/>
    <property type="molecule type" value="Genomic_DNA"/>
</dbReference>
<dbReference type="Pfam" id="PF03190">
    <property type="entry name" value="Thioredox_DsbH"/>
    <property type="match status" value="1"/>
</dbReference>
<keyword evidence="3" id="KW-1185">Reference proteome</keyword>
<organism evidence="2 3">
    <name type="scientific">Chishuiella changwenlii</name>
    <dbReference type="NCBI Taxonomy" id="1434701"/>
    <lineage>
        <taxon>Bacteria</taxon>
        <taxon>Pseudomonadati</taxon>
        <taxon>Bacteroidota</taxon>
        <taxon>Flavobacteriia</taxon>
        <taxon>Flavobacteriales</taxon>
        <taxon>Weeksellaceae</taxon>
        <taxon>Chishuiella</taxon>
    </lineage>
</organism>
<dbReference type="PANTHER" id="PTHR42899">
    <property type="entry name" value="SPERMATOGENESIS-ASSOCIATED PROTEIN 20"/>
    <property type="match status" value="1"/>
</dbReference>
<dbReference type="Proteomes" id="UP000650994">
    <property type="component" value="Unassembled WGS sequence"/>
</dbReference>
<dbReference type="Gene3D" id="3.40.30.10">
    <property type="entry name" value="Glutaredoxin"/>
    <property type="match status" value="1"/>
</dbReference>
<dbReference type="SUPFAM" id="SSF48208">
    <property type="entry name" value="Six-hairpin glycosidases"/>
    <property type="match status" value="1"/>
</dbReference>
<dbReference type="PIRSF" id="PIRSF006402">
    <property type="entry name" value="UCP006402_thioredoxin"/>
    <property type="match status" value="1"/>
</dbReference>